<evidence type="ECO:0000256" key="1">
    <source>
        <dbReference type="SAM" id="Phobius"/>
    </source>
</evidence>
<evidence type="ECO:0000313" key="2">
    <source>
        <dbReference type="EMBL" id="KIM98138.1"/>
    </source>
</evidence>
<dbReference type="HOGENOM" id="CLU_120565_0_0_1"/>
<keyword evidence="3" id="KW-1185">Reference proteome</keyword>
<dbReference type="AlphaFoldDB" id="A0A0C3CGQ5"/>
<dbReference type="OrthoDB" id="2819018at2759"/>
<evidence type="ECO:0008006" key="4">
    <source>
        <dbReference type="Google" id="ProtNLM"/>
    </source>
</evidence>
<feature type="transmembrane region" description="Helical" evidence="1">
    <location>
        <begin position="108"/>
        <end position="128"/>
    </location>
</feature>
<keyword evidence="1" id="KW-1133">Transmembrane helix</keyword>
<feature type="transmembrane region" description="Helical" evidence="1">
    <location>
        <begin position="44"/>
        <end position="62"/>
    </location>
</feature>
<reference evidence="2 3" key="1">
    <citation type="submission" date="2014-04" db="EMBL/GenBank/DDBJ databases">
        <authorList>
            <consortium name="DOE Joint Genome Institute"/>
            <person name="Kuo A."/>
            <person name="Martino E."/>
            <person name="Perotto S."/>
            <person name="Kohler A."/>
            <person name="Nagy L.G."/>
            <person name="Floudas D."/>
            <person name="Copeland A."/>
            <person name="Barry K.W."/>
            <person name="Cichocki N."/>
            <person name="Veneault-Fourrey C."/>
            <person name="LaButti K."/>
            <person name="Lindquist E.A."/>
            <person name="Lipzen A."/>
            <person name="Lundell T."/>
            <person name="Morin E."/>
            <person name="Murat C."/>
            <person name="Sun H."/>
            <person name="Tunlid A."/>
            <person name="Henrissat B."/>
            <person name="Grigoriev I.V."/>
            <person name="Hibbett D.S."/>
            <person name="Martin F."/>
            <person name="Nordberg H.P."/>
            <person name="Cantor M.N."/>
            <person name="Hua S.X."/>
        </authorList>
    </citation>
    <scope>NUCLEOTIDE SEQUENCE [LARGE SCALE GENOMIC DNA]</scope>
    <source>
        <strain evidence="2 3">Zn</strain>
    </source>
</reference>
<keyword evidence="1" id="KW-0812">Transmembrane</keyword>
<dbReference type="STRING" id="913774.A0A0C3CGQ5"/>
<reference evidence="3" key="2">
    <citation type="submission" date="2015-01" db="EMBL/GenBank/DDBJ databases">
        <title>Evolutionary Origins and Diversification of the Mycorrhizal Mutualists.</title>
        <authorList>
            <consortium name="DOE Joint Genome Institute"/>
            <consortium name="Mycorrhizal Genomics Consortium"/>
            <person name="Kohler A."/>
            <person name="Kuo A."/>
            <person name="Nagy L.G."/>
            <person name="Floudas D."/>
            <person name="Copeland A."/>
            <person name="Barry K.W."/>
            <person name="Cichocki N."/>
            <person name="Veneault-Fourrey C."/>
            <person name="LaButti K."/>
            <person name="Lindquist E.A."/>
            <person name="Lipzen A."/>
            <person name="Lundell T."/>
            <person name="Morin E."/>
            <person name="Murat C."/>
            <person name="Riley R."/>
            <person name="Ohm R."/>
            <person name="Sun H."/>
            <person name="Tunlid A."/>
            <person name="Henrissat B."/>
            <person name="Grigoriev I.V."/>
            <person name="Hibbett D.S."/>
            <person name="Martin F."/>
        </authorList>
    </citation>
    <scope>NUCLEOTIDE SEQUENCE [LARGE SCALE GENOMIC DNA]</scope>
    <source>
        <strain evidence="3">Zn</strain>
    </source>
</reference>
<gene>
    <name evidence="2" type="ORF">OIDMADRAFT_20411</name>
</gene>
<evidence type="ECO:0000313" key="3">
    <source>
        <dbReference type="Proteomes" id="UP000054321"/>
    </source>
</evidence>
<accession>A0A0C3CGQ5</accession>
<keyword evidence="1" id="KW-0472">Membrane</keyword>
<dbReference type="EMBL" id="KN832881">
    <property type="protein sequence ID" value="KIM98138.1"/>
    <property type="molecule type" value="Genomic_DNA"/>
</dbReference>
<sequence length="140" mass="15245">MPSLGRILLGLVGVTTSVGGYIADWNETHVYNPRWPPHAKFHNGQTMSMGLVLGLSTLYYTFRSSSSRAIEIESLHTAALLGSLYWITQLSAALYPGSLAVDPEFGSGFPQAYICAVLLSLVTIGTGLERRRLLGSEKRE</sequence>
<proteinExistence type="predicted"/>
<protein>
    <recommendedName>
        <fullName evidence="4">Acetyltransferase</fullName>
    </recommendedName>
</protein>
<dbReference type="Pfam" id="PF20345">
    <property type="entry name" value="DUF6640"/>
    <property type="match status" value="1"/>
</dbReference>
<dbReference type="InParanoid" id="A0A0C3CGQ5"/>
<dbReference type="Proteomes" id="UP000054321">
    <property type="component" value="Unassembled WGS sequence"/>
</dbReference>
<name>A0A0C3CGQ5_OIDMZ</name>
<feature type="transmembrane region" description="Helical" evidence="1">
    <location>
        <begin position="74"/>
        <end position="96"/>
    </location>
</feature>
<dbReference type="InterPro" id="IPR046580">
    <property type="entry name" value="DUF6640"/>
</dbReference>
<organism evidence="2 3">
    <name type="scientific">Oidiodendron maius (strain Zn)</name>
    <dbReference type="NCBI Taxonomy" id="913774"/>
    <lineage>
        <taxon>Eukaryota</taxon>
        <taxon>Fungi</taxon>
        <taxon>Dikarya</taxon>
        <taxon>Ascomycota</taxon>
        <taxon>Pezizomycotina</taxon>
        <taxon>Leotiomycetes</taxon>
        <taxon>Leotiomycetes incertae sedis</taxon>
        <taxon>Myxotrichaceae</taxon>
        <taxon>Oidiodendron</taxon>
    </lineage>
</organism>